<evidence type="ECO:0000313" key="1">
    <source>
        <dbReference type="EMBL" id="KAH3823013.1"/>
    </source>
</evidence>
<evidence type="ECO:0000313" key="2">
    <source>
        <dbReference type="Proteomes" id="UP000828390"/>
    </source>
</evidence>
<keyword evidence="2" id="KW-1185">Reference proteome</keyword>
<name>A0A9D4GU35_DREPO</name>
<gene>
    <name evidence="1" type="ORF">DPMN_124808</name>
</gene>
<protein>
    <submittedName>
        <fullName evidence="1">Uncharacterized protein</fullName>
    </submittedName>
</protein>
<dbReference type="EMBL" id="JAIWYP010000005">
    <property type="protein sequence ID" value="KAH3823013.1"/>
    <property type="molecule type" value="Genomic_DNA"/>
</dbReference>
<reference evidence="1" key="1">
    <citation type="journal article" date="2019" name="bioRxiv">
        <title>The Genome of the Zebra Mussel, Dreissena polymorpha: A Resource for Invasive Species Research.</title>
        <authorList>
            <person name="McCartney M.A."/>
            <person name="Auch B."/>
            <person name="Kono T."/>
            <person name="Mallez S."/>
            <person name="Zhang Y."/>
            <person name="Obille A."/>
            <person name="Becker A."/>
            <person name="Abrahante J.E."/>
            <person name="Garbe J."/>
            <person name="Badalamenti J.P."/>
            <person name="Herman A."/>
            <person name="Mangelson H."/>
            <person name="Liachko I."/>
            <person name="Sullivan S."/>
            <person name="Sone E.D."/>
            <person name="Koren S."/>
            <person name="Silverstein K.A.T."/>
            <person name="Beckman K.B."/>
            <person name="Gohl D.M."/>
        </authorList>
    </citation>
    <scope>NUCLEOTIDE SEQUENCE</scope>
    <source>
        <strain evidence="1">Duluth1</strain>
        <tissue evidence="1">Whole animal</tissue>
    </source>
</reference>
<dbReference type="AlphaFoldDB" id="A0A9D4GU35"/>
<comment type="caution">
    <text evidence="1">The sequence shown here is derived from an EMBL/GenBank/DDBJ whole genome shotgun (WGS) entry which is preliminary data.</text>
</comment>
<proteinExistence type="predicted"/>
<dbReference type="Proteomes" id="UP000828390">
    <property type="component" value="Unassembled WGS sequence"/>
</dbReference>
<organism evidence="1 2">
    <name type="scientific">Dreissena polymorpha</name>
    <name type="common">Zebra mussel</name>
    <name type="synonym">Mytilus polymorpha</name>
    <dbReference type="NCBI Taxonomy" id="45954"/>
    <lineage>
        <taxon>Eukaryota</taxon>
        <taxon>Metazoa</taxon>
        <taxon>Spiralia</taxon>
        <taxon>Lophotrochozoa</taxon>
        <taxon>Mollusca</taxon>
        <taxon>Bivalvia</taxon>
        <taxon>Autobranchia</taxon>
        <taxon>Heteroconchia</taxon>
        <taxon>Euheterodonta</taxon>
        <taxon>Imparidentia</taxon>
        <taxon>Neoheterodontei</taxon>
        <taxon>Myida</taxon>
        <taxon>Dreissenoidea</taxon>
        <taxon>Dreissenidae</taxon>
        <taxon>Dreissena</taxon>
    </lineage>
</organism>
<accession>A0A9D4GU35</accession>
<sequence length="121" mass="13785">MINCLTPAIIRSNVRNKFHEDWSINVTCRVFTRKTAPPLAAMKTALPPGFHEDWTLNVTLRVSSRKTPPPLAAMFFQRTGTNFKLSLAIIRTNVFIKFHEDWTINVTHDMLNQSTESTGLV</sequence>
<reference evidence="1" key="2">
    <citation type="submission" date="2020-11" db="EMBL/GenBank/DDBJ databases">
        <authorList>
            <person name="McCartney M.A."/>
            <person name="Auch B."/>
            <person name="Kono T."/>
            <person name="Mallez S."/>
            <person name="Becker A."/>
            <person name="Gohl D.M."/>
            <person name="Silverstein K.A.T."/>
            <person name="Koren S."/>
            <person name="Bechman K.B."/>
            <person name="Herman A."/>
            <person name="Abrahante J.E."/>
            <person name="Garbe J."/>
        </authorList>
    </citation>
    <scope>NUCLEOTIDE SEQUENCE</scope>
    <source>
        <strain evidence="1">Duluth1</strain>
        <tissue evidence="1">Whole animal</tissue>
    </source>
</reference>